<dbReference type="RefSeq" id="WP_131763715.1">
    <property type="nucleotide sequence ID" value="NZ_CAACUY010000387.1"/>
</dbReference>
<gene>
    <name evidence="5" type="ORF">ACFQZM_12150</name>
</gene>
<dbReference type="InterPro" id="IPR036388">
    <property type="entry name" value="WH-like_DNA-bd_sf"/>
</dbReference>
<evidence type="ECO:0000259" key="4">
    <source>
        <dbReference type="PROSITE" id="PS50995"/>
    </source>
</evidence>
<dbReference type="PANTHER" id="PTHR33164">
    <property type="entry name" value="TRANSCRIPTIONAL REGULATOR, MARR FAMILY"/>
    <property type="match status" value="1"/>
</dbReference>
<evidence type="ECO:0000256" key="1">
    <source>
        <dbReference type="ARBA" id="ARBA00023015"/>
    </source>
</evidence>
<dbReference type="InterPro" id="IPR023187">
    <property type="entry name" value="Tscrpt_reg_MarR-type_CS"/>
</dbReference>
<evidence type="ECO:0000256" key="2">
    <source>
        <dbReference type="ARBA" id="ARBA00023125"/>
    </source>
</evidence>
<keyword evidence="6" id="KW-1185">Reference proteome</keyword>
<feature type="domain" description="HTH marR-type" evidence="4">
    <location>
        <begin position="10"/>
        <end position="144"/>
    </location>
</feature>
<dbReference type="InterPro" id="IPR011991">
    <property type="entry name" value="ArsR-like_HTH"/>
</dbReference>
<dbReference type="SUPFAM" id="SSF46785">
    <property type="entry name" value="Winged helix' DNA-binding domain"/>
    <property type="match status" value="1"/>
</dbReference>
<dbReference type="Gene3D" id="1.10.10.10">
    <property type="entry name" value="Winged helix-like DNA-binding domain superfamily/Winged helix DNA-binding domain"/>
    <property type="match status" value="1"/>
</dbReference>
<dbReference type="CDD" id="cd00090">
    <property type="entry name" value="HTH_ARSR"/>
    <property type="match status" value="1"/>
</dbReference>
<evidence type="ECO:0000313" key="5">
    <source>
        <dbReference type="EMBL" id="MFD0685252.1"/>
    </source>
</evidence>
<evidence type="ECO:0000313" key="6">
    <source>
        <dbReference type="Proteomes" id="UP001597063"/>
    </source>
</evidence>
<proteinExistence type="predicted"/>
<dbReference type="PROSITE" id="PS50995">
    <property type="entry name" value="HTH_MARR_2"/>
    <property type="match status" value="1"/>
</dbReference>
<keyword evidence="1" id="KW-0805">Transcription regulation</keyword>
<dbReference type="PANTHER" id="PTHR33164:SF57">
    <property type="entry name" value="MARR-FAMILY TRANSCRIPTIONAL REGULATOR"/>
    <property type="match status" value="1"/>
</dbReference>
<dbReference type="PRINTS" id="PR00598">
    <property type="entry name" value="HTHMARR"/>
</dbReference>
<reference evidence="6" key="1">
    <citation type="journal article" date="2019" name="Int. J. Syst. Evol. Microbiol.">
        <title>The Global Catalogue of Microorganisms (GCM) 10K type strain sequencing project: providing services to taxonomists for standard genome sequencing and annotation.</title>
        <authorList>
            <consortium name="The Broad Institute Genomics Platform"/>
            <consortium name="The Broad Institute Genome Sequencing Center for Infectious Disease"/>
            <person name="Wu L."/>
            <person name="Ma J."/>
        </authorList>
    </citation>
    <scope>NUCLEOTIDE SEQUENCE [LARGE SCALE GENOMIC DNA]</scope>
    <source>
        <strain evidence="6">JCM 9371</strain>
    </source>
</reference>
<dbReference type="InterPro" id="IPR036390">
    <property type="entry name" value="WH_DNA-bd_sf"/>
</dbReference>
<dbReference type="InterPro" id="IPR039422">
    <property type="entry name" value="MarR/SlyA-like"/>
</dbReference>
<organism evidence="5 6">
    <name type="scientific">Actinomadura fibrosa</name>
    <dbReference type="NCBI Taxonomy" id="111802"/>
    <lineage>
        <taxon>Bacteria</taxon>
        <taxon>Bacillati</taxon>
        <taxon>Actinomycetota</taxon>
        <taxon>Actinomycetes</taxon>
        <taxon>Streptosporangiales</taxon>
        <taxon>Thermomonosporaceae</taxon>
        <taxon>Actinomadura</taxon>
    </lineage>
</organism>
<comment type="caution">
    <text evidence="5">The sequence shown here is derived from an EMBL/GenBank/DDBJ whole genome shotgun (WGS) entry which is preliminary data.</text>
</comment>
<dbReference type="EMBL" id="JBHTGP010000006">
    <property type="protein sequence ID" value="MFD0685252.1"/>
    <property type="molecule type" value="Genomic_DNA"/>
</dbReference>
<protein>
    <submittedName>
        <fullName evidence="5">MarR family winged helix-turn-helix transcriptional regulator</fullName>
    </submittedName>
</protein>
<keyword evidence="3" id="KW-0804">Transcription</keyword>
<dbReference type="Pfam" id="PF01047">
    <property type="entry name" value="MarR"/>
    <property type="match status" value="1"/>
</dbReference>
<keyword evidence="2" id="KW-0238">DNA-binding</keyword>
<evidence type="ECO:0000256" key="3">
    <source>
        <dbReference type="ARBA" id="ARBA00023163"/>
    </source>
</evidence>
<dbReference type="InterPro" id="IPR000835">
    <property type="entry name" value="HTH_MarR-typ"/>
</dbReference>
<sequence>MTQTPSEEAYDALEREFGVFLRRARAASGQLSRAVHPELDSTAYGLLVCLRDRGLARSSDLAAFVGVGKPTISRQLRALEDLGLIRRRADPGDGRAHLLELTDEGRRRLDAVRSARRRHFRARLRSWPEEDVSTLATLLARLNALAAD</sequence>
<name>A0ABW2XKI0_9ACTN</name>
<accession>A0ABW2XKI0</accession>
<dbReference type="SMART" id="SM00347">
    <property type="entry name" value="HTH_MARR"/>
    <property type="match status" value="1"/>
</dbReference>
<dbReference type="Proteomes" id="UP001597063">
    <property type="component" value="Unassembled WGS sequence"/>
</dbReference>
<dbReference type="PROSITE" id="PS01117">
    <property type="entry name" value="HTH_MARR_1"/>
    <property type="match status" value="1"/>
</dbReference>